<dbReference type="Proteomes" id="UP000185192">
    <property type="component" value="Unassembled WGS sequence"/>
</dbReference>
<evidence type="ECO:0000256" key="2">
    <source>
        <dbReference type="ARBA" id="ARBA00004613"/>
    </source>
</evidence>
<dbReference type="SUPFAM" id="SSF64518">
    <property type="entry name" value="Phase 1 flagellin"/>
    <property type="match status" value="1"/>
</dbReference>
<dbReference type="GO" id="GO:0009424">
    <property type="term" value="C:bacterial-type flagellum hook"/>
    <property type="evidence" value="ECO:0007669"/>
    <property type="project" value="InterPro"/>
</dbReference>
<evidence type="ECO:0000256" key="6">
    <source>
        <dbReference type="ARBA" id="ARBA00023143"/>
    </source>
</evidence>
<dbReference type="NCBIfam" id="TIGR02492">
    <property type="entry name" value="flgK_ends"/>
    <property type="match status" value="1"/>
</dbReference>
<feature type="domain" description="Flagellar basal-body/hook protein C-terminal" evidence="7">
    <location>
        <begin position="404"/>
        <end position="442"/>
    </location>
</feature>
<dbReference type="InterPro" id="IPR053927">
    <property type="entry name" value="FlgK_helical"/>
</dbReference>
<keyword evidence="9" id="KW-0969">Cilium</keyword>
<keyword evidence="9" id="KW-0966">Cell projection</keyword>
<comment type="subcellular location">
    <subcellularLocation>
        <location evidence="1">Bacterial flagellum</location>
    </subcellularLocation>
    <subcellularLocation>
        <location evidence="2">Secreted</location>
    </subcellularLocation>
</comment>
<dbReference type="AlphaFoldDB" id="A0A1N6CW58"/>
<keyword evidence="6" id="KW-0975">Bacterial flagellum</keyword>
<dbReference type="GO" id="GO:0005198">
    <property type="term" value="F:structural molecule activity"/>
    <property type="evidence" value="ECO:0007669"/>
    <property type="project" value="InterPro"/>
</dbReference>
<evidence type="ECO:0000313" key="9">
    <source>
        <dbReference type="EMBL" id="SIN62733.1"/>
    </source>
</evidence>
<evidence type="ECO:0000256" key="4">
    <source>
        <dbReference type="ARBA" id="ARBA00016244"/>
    </source>
</evidence>
<dbReference type="GO" id="GO:0005576">
    <property type="term" value="C:extracellular region"/>
    <property type="evidence" value="ECO:0007669"/>
    <property type="project" value="UniProtKB-SubCell"/>
</dbReference>
<dbReference type="GO" id="GO:0044780">
    <property type="term" value="P:bacterial-type flagellum assembly"/>
    <property type="evidence" value="ECO:0007669"/>
    <property type="project" value="InterPro"/>
</dbReference>
<evidence type="ECO:0000256" key="5">
    <source>
        <dbReference type="ARBA" id="ARBA00022525"/>
    </source>
</evidence>
<name>A0A1N6CW58_9SPHN</name>
<keyword evidence="9" id="KW-0282">Flagellum</keyword>
<dbReference type="Pfam" id="PF22638">
    <property type="entry name" value="FlgK_D1"/>
    <property type="match status" value="1"/>
</dbReference>
<gene>
    <name evidence="9" type="ORF">SAMN02745824_1122</name>
</gene>
<keyword evidence="5" id="KW-0964">Secreted</keyword>
<dbReference type="PANTHER" id="PTHR30033">
    <property type="entry name" value="FLAGELLAR HOOK-ASSOCIATED PROTEIN 1"/>
    <property type="match status" value="1"/>
</dbReference>
<dbReference type="EMBL" id="FSQW01000001">
    <property type="protein sequence ID" value="SIN62733.1"/>
    <property type="molecule type" value="Genomic_DNA"/>
</dbReference>
<comment type="similarity">
    <text evidence="3">Belongs to the flagella basal body rod proteins family.</text>
</comment>
<evidence type="ECO:0000256" key="3">
    <source>
        <dbReference type="ARBA" id="ARBA00009677"/>
    </source>
</evidence>
<keyword evidence="10" id="KW-1185">Reference proteome</keyword>
<proteinExistence type="inferred from homology"/>
<dbReference type="STRING" id="1123272.SAMN02745824_1122"/>
<evidence type="ECO:0000313" key="10">
    <source>
        <dbReference type="Proteomes" id="UP000185192"/>
    </source>
</evidence>
<evidence type="ECO:0000259" key="8">
    <source>
        <dbReference type="Pfam" id="PF22638"/>
    </source>
</evidence>
<reference evidence="10" key="1">
    <citation type="submission" date="2016-11" db="EMBL/GenBank/DDBJ databases">
        <authorList>
            <person name="Varghese N."/>
            <person name="Submissions S."/>
        </authorList>
    </citation>
    <scope>NUCLEOTIDE SEQUENCE [LARGE SCALE GENOMIC DNA]</scope>
    <source>
        <strain evidence="10">DSM 22363</strain>
    </source>
</reference>
<dbReference type="InterPro" id="IPR010930">
    <property type="entry name" value="Flg_bb/hook_C_dom"/>
</dbReference>
<protein>
    <recommendedName>
        <fullName evidence="4">Flagellar hook-associated protein 1</fullName>
    </recommendedName>
</protein>
<dbReference type="Pfam" id="PF06429">
    <property type="entry name" value="Flg_bbr_C"/>
    <property type="match status" value="1"/>
</dbReference>
<evidence type="ECO:0000256" key="1">
    <source>
        <dbReference type="ARBA" id="ARBA00004365"/>
    </source>
</evidence>
<organism evidence="9 10">
    <name type="scientific">Parasphingorhabdus marina DSM 22363</name>
    <dbReference type="NCBI Taxonomy" id="1123272"/>
    <lineage>
        <taxon>Bacteria</taxon>
        <taxon>Pseudomonadati</taxon>
        <taxon>Pseudomonadota</taxon>
        <taxon>Alphaproteobacteria</taxon>
        <taxon>Sphingomonadales</taxon>
        <taxon>Sphingomonadaceae</taxon>
        <taxon>Parasphingorhabdus</taxon>
    </lineage>
</organism>
<accession>A0A1N6CW58</accession>
<feature type="domain" description="Flagellar hook-associated protein FlgK helical" evidence="8">
    <location>
        <begin position="99"/>
        <end position="319"/>
    </location>
</feature>
<sequence length="443" mass="46153">MNDLFAIGQGALKAFTHSLATVSQNISNAENPDYVRRSTQLADATLTGRTNPLYTTSKEHNGVRIVGIARSADEFLEASVRQSGSALIRTEVTAQWLGAIESDLGNGGQDVGGKLTQLFSRGEQLAAAPFDNALRQTFMADIQETADAFKRTSQSLTLTSDLIYQSAEQETAKLNTAMSQLAEVNFQLLKSRDGTASQASLLDQRDTALAVITEQLNGEISFGDKGVASVTYAGQPLVTVNNPATASISRNADGSFALAIDGSAVAAPSDGALAGLSTSAQTLVLRQQNLETQAQTYVDDINAWQAAGETDAGAAGGPLLSMSGDASTIAVLSEDSADLALAAPGGAANGNILALASYRGPGGSEQAWTTLVGNHAIGLNAARGAEEAATAFHANTSRARDDVSRVDLDREAADLIRLQQAYSAAARVIQVARETTQSVLNIF</sequence>
<dbReference type="InterPro" id="IPR002371">
    <property type="entry name" value="FlgK"/>
</dbReference>
<evidence type="ECO:0000259" key="7">
    <source>
        <dbReference type="Pfam" id="PF06429"/>
    </source>
</evidence>